<keyword evidence="5" id="KW-0539">Nucleus</keyword>
<keyword evidence="4" id="KW-0472">Membrane</keyword>
<evidence type="ECO:0008006" key="9">
    <source>
        <dbReference type="Google" id="ProtNLM"/>
    </source>
</evidence>
<proteinExistence type="inferred from homology"/>
<evidence type="ECO:0000256" key="5">
    <source>
        <dbReference type="ARBA" id="ARBA00023242"/>
    </source>
</evidence>
<dbReference type="InterPro" id="IPR029058">
    <property type="entry name" value="AB_hydrolase_fold"/>
</dbReference>
<accession>A0AA38IZV8</accession>
<protein>
    <recommendedName>
        <fullName evidence="9">Transmembrane protein 53</fullName>
    </recommendedName>
</protein>
<dbReference type="EMBL" id="JALNTZ010000002">
    <property type="protein sequence ID" value="KAJ3662069.1"/>
    <property type="molecule type" value="Genomic_DNA"/>
</dbReference>
<evidence type="ECO:0000256" key="3">
    <source>
        <dbReference type="ARBA" id="ARBA00022989"/>
    </source>
</evidence>
<dbReference type="AlphaFoldDB" id="A0AA38IZV8"/>
<keyword evidence="2" id="KW-0812">Transmembrane</keyword>
<gene>
    <name evidence="7" type="ORF">Zmor_006433</name>
</gene>
<sequence length="314" mass="36486">MAFPFPQWKAMARYQKNNSRSIDHRVARTDLKMAADLDNLEYYIKFPSPNFNYNQQNGESDYVFVVNEEKIPVILLFGWAGCQDKYLAKYSQIYEDRGLITLRYTAPVKCLFWKRLQMITIGERLVKLLVDLNFENHPIIIHCFSNGGAFLYQNFSLALEKSPKPIQIKGVIFDSAPGKRRIVSLFRAISAILGGKPLYNIPMSVLMTMFLSMIWLYEVISNYINPKTTFQSNPLENLKNEKNTWPQHFIYSKKDVLIPFTDIEYFADYRRSLGVDVTSLCYEGSPHVKHYTEHKESYVNSVCNFLNKCLNGTN</sequence>
<keyword evidence="3" id="KW-1133">Transmembrane helix</keyword>
<dbReference type="Pfam" id="PF05705">
    <property type="entry name" value="DUF829"/>
    <property type="match status" value="1"/>
</dbReference>
<name>A0AA38IZV8_9CUCU</name>
<evidence type="ECO:0000256" key="1">
    <source>
        <dbReference type="ARBA" id="ARBA00007387"/>
    </source>
</evidence>
<dbReference type="Gene3D" id="3.40.50.1820">
    <property type="entry name" value="alpha/beta hydrolase"/>
    <property type="match status" value="1"/>
</dbReference>
<dbReference type="SUPFAM" id="SSF53474">
    <property type="entry name" value="alpha/beta-Hydrolases"/>
    <property type="match status" value="1"/>
</dbReference>
<evidence type="ECO:0000256" key="6">
    <source>
        <dbReference type="ARBA" id="ARBA00034303"/>
    </source>
</evidence>
<dbReference type="PANTHER" id="PTHR12265">
    <property type="entry name" value="TRANSMEMBRANE PROTEIN 53"/>
    <property type="match status" value="1"/>
</dbReference>
<reference evidence="7" key="1">
    <citation type="journal article" date="2023" name="G3 (Bethesda)">
        <title>Whole genome assemblies of Zophobas morio and Tenebrio molitor.</title>
        <authorList>
            <person name="Kaur S."/>
            <person name="Stinson S.A."/>
            <person name="diCenzo G.C."/>
        </authorList>
    </citation>
    <scope>NUCLEOTIDE SEQUENCE</scope>
    <source>
        <strain evidence="7">QUZm001</strain>
    </source>
</reference>
<evidence type="ECO:0000256" key="4">
    <source>
        <dbReference type="ARBA" id="ARBA00023136"/>
    </source>
</evidence>
<keyword evidence="8" id="KW-1185">Reference proteome</keyword>
<dbReference type="Proteomes" id="UP001168821">
    <property type="component" value="Unassembled WGS sequence"/>
</dbReference>
<evidence type="ECO:0000313" key="8">
    <source>
        <dbReference type="Proteomes" id="UP001168821"/>
    </source>
</evidence>
<comment type="subcellular location">
    <subcellularLocation>
        <location evidence="6">Nucleus outer membrane</location>
        <topology evidence="6">Single-pass membrane protein</topology>
    </subcellularLocation>
</comment>
<comment type="caution">
    <text evidence="7">The sequence shown here is derived from an EMBL/GenBank/DDBJ whole genome shotgun (WGS) entry which is preliminary data.</text>
</comment>
<dbReference type="InterPro" id="IPR008547">
    <property type="entry name" value="DUF829_TMEM53"/>
</dbReference>
<organism evidence="7 8">
    <name type="scientific">Zophobas morio</name>
    <dbReference type="NCBI Taxonomy" id="2755281"/>
    <lineage>
        <taxon>Eukaryota</taxon>
        <taxon>Metazoa</taxon>
        <taxon>Ecdysozoa</taxon>
        <taxon>Arthropoda</taxon>
        <taxon>Hexapoda</taxon>
        <taxon>Insecta</taxon>
        <taxon>Pterygota</taxon>
        <taxon>Neoptera</taxon>
        <taxon>Endopterygota</taxon>
        <taxon>Coleoptera</taxon>
        <taxon>Polyphaga</taxon>
        <taxon>Cucujiformia</taxon>
        <taxon>Tenebrionidae</taxon>
        <taxon>Zophobas</taxon>
    </lineage>
</organism>
<evidence type="ECO:0000313" key="7">
    <source>
        <dbReference type="EMBL" id="KAJ3662069.1"/>
    </source>
</evidence>
<dbReference type="GO" id="GO:0005640">
    <property type="term" value="C:nuclear outer membrane"/>
    <property type="evidence" value="ECO:0007669"/>
    <property type="project" value="UniProtKB-SubCell"/>
</dbReference>
<comment type="similarity">
    <text evidence="1">Belongs to the TMEM53 family.</text>
</comment>
<evidence type="ECO:0000256" key="2">
    <source>
        <dbReference type="ARBA" id="ARBA00022692"/>
    </source>
</evidence>
<dbReference type="PANTHER" id="PTHR12265:SF30">
    <property type="entry name" value="TRANSMEMBRANE PROTEIN 53"/>
    <property type="match status" value="1"/>
</dbReference>